<dbReference type="Proteomes" id="UP000821837">
    <property type="component" value="Chromosome 1"/>
</dbReference>
<name>A0A9D4T770_RHISA</name>
<feature type="compositionally biased region" description="Polar residues" evidence="1">
    <location>
        <begin position="254"/>
        <end position="269"/>
    </location>
</feature>
<sequence>MVLPREASPCGAQVKAGFARSRYTRLQSKQNSIDVLHKEVQATGEFWPSTLEDDLLEALGASQAQIIISAYGTITDFLVRYPGFEVLYEELYTFVYYKCTDNEDDILDGAAAVSCVRHSNKSRLQYSLAGGDGFRRTSVIFSNSFSGGGDKQEKCRMKHGWSQVPSLPRCSSRALQAVRQTCEAEVQTEKCSSARLAEMNSMLQEREKRIAELKERLNTTRERQARQAQQLREKIELLKAAAPPPRRVKEVRNNEQPAGTNTAEGSSQLPRPRLPQRQTSPRRPRVEEKPRLLSSGQTARPDPPHRGGMQAPRHRAEKRRTSPARPTVQPLSPRRCRTPSPRRKTWVKPRALRFGQMAWLAPPMRGGTPPRPKAEEKSRALTIGLKAQTLLRKSDEQPSLPVCDELKPGHRNRVSTQRLDVESKPSGQVASRVKSKAEQQMAKLVQMVKRNKPEYTEQEIRMHLDDLRRSQGGFSSMILRDIVALMLGLLEEKR</sequence>
<keyword evidence="3" id="KW-1185">Reference proteome</keyword>
<feature type="compositionally biased region" description="Basic residues" evidence="1">
    <location>
        <begin position="334"/>
        <end position="344"/>
    </location>
</feature>
<protein>
    <submittedName>
        <fullName evidence="2">Uncharacterized protein</fullName>
    </submittedName>
</protein>
<accession>A0A9D4T770</accession>
<proteinExistence type="predicted"/>
<evidence type="ECO:0000313" key="3">
    <source>
        <dbReference type="Proteomes" id="UP000821837"/>
    </source>
</evidence>
<evidence type="ECO:0000313" key="2">
    <source>
        <dbReference type="EMBL" id="KAH7982579.1"/>
    </source>
</evidence>
<gene>
    <name evidence="2" type="ORF">HPB52_005768</name>
</gene>
<reference evidence="2" key="2">
    <citation type="submission" date="2021-09" db="EMBL/GenBank/DDBJ databases">
        <authorList>
            <person name="Jia N."/>
            <person name="Wang J."/>
            <person name="Shi W."/>
            <person name="Du L."/>
            <person name="Sun Y."/>
            <person name="Zhan W."/>
            <person name="Jiang J."/>
            <person name="Wang Q."/>
            <person name="Zhang B."/>
            <person name="Ji P."/>
            <person name="Sakyi L.B."/>
            <person name="Cui X."/>
            <person name="Yuan T."/>
            <person name="Jiang B."/>
            <person name="Yang W."/>
            <person name="Lam T.T.-Y."/>
            <person name="Chang Q."/>
            <person name="Ding S."/>
            <person name="Wang X."/>
            <person name="Zhu J."/>
            <person name="Ruan X."/>
            <person name="Zhao L."/>
            <person name="Wei J."/>
            <person name="Que T."/>
            <person name="Du C."/>
            <person name="Cheng J."/>
            <person name="Dai P."/>
            <person name="Han X."/>
            <person name="Huang E."/>
            <person name="Gao Y."/>
            <person name="Liu J."/>
            <person name="Shao H."/>
            <person name="Ye R."/>
            <person name="Li L."/>
            <person name="Wei W."/>
            <person name="Wang X."/>
            <person name="Wang C."/>
            <person name="Huo Q."/>
            <person name="Li W."/>
            <person name="Guo W."/>
            <person name="Chen H."/>
            <person name="Chen S."/>
            <person name="Zhou L."/>
            <person name="Zhou L."/>
            <person name="Ni X."/>
            <person name="Tian J."/>
            <person name="Zhou Y."/>
            <person name="Sheng Y."/>
            <person name="Liu T."/>
            <person name="Pan Y."/>
            <person name="Xia L."/>
            <person name="Li J."/>
            <person name="Zhao F."/>
            <person name="Cao W."/>
        </authorList>
    </citation>
    <scope>NUCLEOTIDE SEQUENCE</scope>
    <source>
        <strain evidence="2">Rsan-2018</strain>
        <tissue evidence="2">Larvae</tissue>
    </source>
</reference>
<feature type="region of interest" description="Disordered" evidence="1">
    <location>
        <begin position="237"/>
        <end position="344"/>
    </location>
</feature>
<comment type="caution">
    <text evidence="2">The sequence shown here is derived from an EMBL/GenBank/DDBJ whole genome shotgun (WGS) entry which is preliminary data.</text>
</comment>
<evidence type="ECO:0000256" key="1">
    <source>
        <dbReference type="SAM" id="MobiDB-lite"/>
    </source>
</evidence>
<dbReference type="VEuPathDB" id="VectorBase:RSAN_048298"/>
<dbReference type="EMBL" id="JABSTV010001245">
    <property type="protein sequence ID" value="KAH7982579.1"/>
    <property type="molecule type" value="Genomic_DNA"/>
</dbReference>
<reference evidence="2" key="1">
    <citation type="journal article" date="2020" name="Cell">
        <title>Large-Scale Comparative Analyses of Tick Genomes Elucidate Their Genetic Diversity and Vector Capacities.</title>
        <authorList>
            <consortium name="Tick Genome and Microbiome Consortium (TIGMIC)"/>
            <person name="Jia N."/>
            <person name="Wang J."/>
            <person name="Shi W."/>
            <person name="Du L."/>
            <person name="Sun Y."/>
            <person name="Zhan W."/>
            <person name="Jiang J.F."/>
            <person name="Wang Q."/>
            <person name="Zhang B."/>
            <person name="Ji P."/>
            <person name="Bell-Sakyi L."/>
            <person name="Cui X.M."/>
            <person name="Yuan T.T."/>
            <person name="Jiang B.G."/>
            <person name="Yang W.F."/>
            <person name="Lam T.T."/>
            <person name="Chang Q.C."/>
            <person name="Ding S.J."/>
            <person name="Wang X.J."/>
            <person name="Zhu J.G."/>
            <person name="Ruan X.D."/>
            <person name="Zhao L."/>
            <person name="Wei J.T."/>
            <person name="Ye R.Z."/>
            <person name="Que T.C."/>
            <person name="Du C.H."/>
            <person name="Zhou Y.H."/>
            <person name="Cheng J.X."/>
            <person name="Dai P.F."/>
            <person name="Guo W.B."/>
            <person name="Han X.H."/>
            <person name="Huang E.J."/>
            <person name="Li L.F."/>
            <person name="Wei W."/>
            <person name="Gao Y.C."/>
            <person name="Liu J.Z."/>
            <person name="Shao H.Z."/>
            <person name="Wang X."/>
            <person name="Wang C.C."/>
            <person name="Yang T.C."/>
            <person name="Huo Q.B."/>
            <person name="Li W."/>
            <person name="Chen H.Y."/>
            <person name="Chen S.E."/>
            <person name="Zhou L.G."/>
            <person name="Ni X.B."/>
            <person name="Tian J.H."/>
            <person name="Sheng Y."/>
            <person name="Liu T."/>
            <person name="Pan Y.S."/>
            <person name="Xia L.Y."/>
            <person name="Li J."/>
            <person name="Zhao F."/>
            <person name="Cao W.C."/>
        </authorList>
    </citation>
    <scope>NUCLEOTIDE SEQUENCE</scope>
    <source>
        <strain evidence="2">Rsan-2018</strain>
    </source>
</reference>
<feature type="compositionally biased region" description="Basic residues" evidence="1">
    <location>
        <begin position="312"/>
        <end position="322"/>
    </location>
</feature>
<dbReference type="AlphaFoldDB" id="A0A9D4T770"/>
<organism evidence="2 3">
    <name type="scientific">Rhipicephalus sanguineus</name>
    <name type="common">Brown dog tick</name>
    <name type="synonym">Ixodes sanguineus</name>
    <dbReference type="NCBI Taxonomy" id="34632"/>
    <lineage>
        <taxon>Eukaryota</taxon>
        <taxon>Metazoa</taxon>
        <taxon>Ecdysozoa</taxon>
        <taxon>Arthropoda</taxon>
        <taxon>Chelicerata</taxon>
        <taxon>Arachnida</taxon>
        <taxon>Acari</taxon>
        <taxon>Parasitiformes</taxon>
        <taxon>Ixodida</taxon>
        <taxon>Ixodoidea</taxon>
        <taxon>Ixodidae</taxon>
        <taxon>Rhipicephalinae</taxon>
        <taxon>Rhipicephalus</taxon>
        <taxon>Rhipicephalus</taxon>
    </lineage>
</organism>